<sequence length="153" mass="17831">MTDEISDEELERQLRQKWFGGDSAPARAVYSDEEARLARRWFGTDNADRLGKASDGQRVRIAPVVEKVEWWWVRSTDLMPDEWRVQRIVNGRKEECESGRDPQVLTRILAEHRRRNIPCLRVRLEADKLGDAKQAPARRKSFQERFGNIGGAR</sequence>
<dbReference type="OrthoDB" id="8396467at2"/>
<dbReference type="EMBL" id="SOZD01000001">
    <property type="protein sequence ID" value="TFF27528.1"/>
    <property type="molecule type" value="Genomic_DNA"/>
</dbReference>
<proteinExistence type="predicted"/>
<protein>
    <submittedName>
        <fullName evidence="2">Uncharacterized protein</fullName>
    </submittedName>
</protein>
<evidence type="ECO:0000256" key="1">
    <source>
        <dbReference type="SAM" id="MobiDB-lite"/>
    </source>
</evidence>
<gene>
    <name evidence="2" type="ORF">E3C22_03460</name>
</gene>
<reference evidence="2 3" key="1">
    <citation type="submission" date="2019-03" db="EMBL/GenBank/DDBJ databases">
        <title>Jiella endophytica sp. nov., a novel endophytic bacterium isolated from root of Ficus microcarpa Linn. f.</title>
        <authorList>
            <person name="Tuo L."/>
        </authorList>
    </citation>
    <scope>NUCLEOTIDE SEQUENCE [LARGE SCALE GENOMIC DNA]</scope>
    <source>
        <strain evidence="2 3">CBS5Q-3</strain>
    </source>
</reference>
<keyword evidence="3" id="KW-1185">Reference proteome</keyword>
<name>A0A4Y8RUC5_9HYPH</name>
<dbReference type="Proteomes" id="UP000298179">
    <property type="component" value="Unassembled WGS sequence"/>
</dbReference>
<feature type="region of interest" description="Disordered" evidence="1">
    <location>
        <begin position="131"/>
        <end position="153"/>
    </location>
</feature>
<accession>A0A4Y8RUC5</accession>
<evidence type="ECO:0000313" key="3">
    <source>
        <dbReference type="Proteomes" id="UP000298179"/>
    </source>
</evidence>
<organism evidence="2 3">
    <name type="scientific">Jiella endophytica</name>
    <dbReference type="NCBI Taxonomy" id="2558362"/>
    <lineage>
        <taxon>Bacteria</taxon>
        <taxon>Pseudomonadati</taxon>
        <taxon>Pseudomonadota</taxon>
        <taxon>Alphaproteobacteria</taxon>
        <taxon>Hyphomicrobiales</taxon>
        <taxon>Aurantimonadaceae</taxon>
        <taxon>Jiella</taxon>
    </lineage>
</organism>
<evidence type="ECO:0000313" key="2">
    <source>
        <dbReference type="EMBL" id="TFF27528.1"/>
    </source>
</evidence>
<dbReference type="AlphaFoldDB" id="A0A4Y8RUC5"/>
<comment type="caution">
    <text evidence="2">The sequence shown here is derived from an EMBL/GenBank/DDBJ whole genome shotgun (WGS) entry which is preliminary data.</text>
</comment>
<dbReference type="RefSeq" id="WP_134760227.1">
    <property type="nucleotide sequence ID" value="NZ_SOZD01000001.1"/>
</dbReference>